<dbReference type="EMBL" id="CM000760">
    <property type="protein sequence ID" value="KXG40428.2"/>
    <property type="molecule type" value="Genomic_DNA"/>
</dbReference>
<dbReference type="InterPro" id="IPR002182">
    <property type="entry name" value="NB-ARC"/>
</dbReference>
<dbReference type="OrthoDB" id="691944at2759"/>
<feature type="domain" description="NB-ARC" evidence="1">
    <location>
        <begin position="186"/>
        <end position="326"/>
    </location>
</feature>
<reference evidence="3" key="2">
    <citation type="journal article" date="2018" name="Plant J.">
        <title>The Sorghum bicolor reference genome: improved assembly, gene annotations, a transcriptome atlas, and signatures of genome organization.</title>
        <authorList>
            <person name="McCormick R.F."/>
            <person name="Truong S.K."/>
            <person name="Sreedasyam A."/>
            <person name="Jenkins J."/>
            <person name="Shu S."/>
            <person name="Sims D."/>
            <person name="Kennedy M."/>
            <person name="Amirebrahimi M."/>
            <person name="Weers B.D."/>
            <person name="McKinley B."/>
            <person name="Mattison A."/>
            <person name="Morishige D.T."/>
            <person name="Grimwood J."/>
            <person name="Schmutz J."/>
            <person name="Mullet J.E."/>
        </authorList>
    </citation>
    <scope>NUCLEOTIDE SEQUENCE [LARGE SCALE GENOMIC DNA]</scope>
    <source>
        <strain evidence="3">cv. BTx623</strain>
    </source>
</reference>
<keyword evidence="3" id="KW-1185">Reference proteome</keyword>
<organism evidence="2 3">
    <name type="scientific">Sorghum bicolor</name>
    <name type="common">Sorghum</name>
    <name type="synonym">Sorghum vulgare</name>
    <dbReference type="NCBI Taxonomy" id="4558"/>
    <lineage>
        <taxon>Eukaryota</taxon>
        <taxon>Viridiplantae</taxon>
        <taxon>Streptophyta</taxon>
        <taxon>Embryophyta</taxon>
        <taxon>Tracheophyta</taxon>
        <taxon>Spermatophyta</taxon>
        <taxon>Magnoliopsida</taxon>
        <taxon>Liliopsida</taxon>
        <taxon>Poales</taxon>
        <taxon>Poaceae</taxon>
        <taxon>PACMAD clade</taxon>
        <taxon>Panicoideae</taxon>
        <taxon>Andropogonodae</taxon>
        <taxon>Andropogoneae</taxon>
        <taxon>Sorghinae</taxon>
        <taxon>Sorghum</taxon>
    </lineage>
</organism>
<dbReference type="InParanoid" id="A0A1B6QR77"/>
<sequence>MAWCSKTAMEMLSNAVLSDVVSRSVSFLLAKKREKQTTAAAQEGLLRRLCHLLLRSGTIVEEAERRHVTSPAMLRQLESLRNETLRGYYVLDAIRCQAAPRGADDGRKDEDEDDDEAAAVMSRHVFALSTFNPASYPPLHQQPYSAHLFIDRCMFGRHMEKERVMEFLLQTEEPPGAAAAATTTTLGVLPIVGPAHIGKSTLVEHVCCDERVRDHFSLILFYTRNDLKDEAVTSFRDNCVIRHRNEEAVGKKKKKLLIVIELLEDVNEETWSRLLHHSSKGSMPKGSRMIVTSRSEKIARLGTTPALRLKCLPIEAYWYFFRTVLFGSDDPGQYPELASLAMEMANLMQGSFMFANVVGAVVLRENFSARSWRRALWRTREYMAKNVSLFGEYPDDIKPTSWDRPRVTWSIVQERPDKYCMLYDIYERGSQEEVPEIPFSDMLARCAHPRGEYEILFWKSRIPPYRSYVCKCEIRDMSAS</sequence>
<gene>
    <name evidence="2" type="ORF">SORBI_3001G459600</name>
</gene>
<name>A0A1B6QR77_SORBI</name>
<accession>A0A1B6QR77</accession>
<evidence type="ECO:0000259" key="1">
    <source>
        <dbReference type="Pfam" id="PF00931"/>
    </source>
</evidence>
<dbReference type="OMA" id="YVCKCEI"/>
<proteinExistence type="predicted"/>
<dbReference type="InterPro" id="IPR027417">
    <property type="entry name" value="P-loop_NTPase"/>
</dbReference>
<dbReference type="Pfam" id="PF00931">
    <property type="entry name" value="NB-ARC"/>
    <property type="match status" value="1"/>
</dbReference>
<evidence type="ECO:0000313" key="3">
    <source>
        <dbReference type="Proteomes" id="UP000000768"/>
    </source>
</evidence>
<dbReference type="AlphaFoldDB" id="A0A1B6QR77"/>
<dbReference type="Gene3D" id="3.40.50.300">
    <property type="entry name" value="P-loop containing nucleotide triphosphate hydrolases"/>
    <property type="match status" value="1"/>
</dbReference>
<dbReference type="Proteomes" id="UP000000768">
    <property type="component" value="Chromosome 1"/>
</dbReference>
<dbReference type="Gramene" id="KXG40428">
    <property type="protein sequence ID" value="KXG40428"/>
    <property type="gene ID" value="SORBI_3001G459600"/>
</dbReference>
<dbReference type="PANTHER" id="PTHR33377">
    <property type="entry name" value="OS10G0134700 PROTEIN-RELATED"/>
    <property type="match status" value="1"/>
</dbReference>
<evidence type="ECO:0000313" key="2">
    <source>
        <dbReference type="EMBL" id="KXG40428.2"/>
    </source>
</evidence>
<protein>
    <recommendedName>
        <fullName evidence="1">NB-ARC domain-containing protein</fullName>
    </recommendedName>
</protein>
<reference evidence="2 3" key="1">
    <citation type="journal article" date="2009" name="Nature">
        <title>The Sorghum bicolor genome and the diversification of grasses.</title>
        <authorList>
            <person name="Paterson A.H."/>
            <person name="Bowers J.E."/>
            <person name="Bruggmann R."/>
            <person name="Dubchak I."/>
            <person name="Grimwood J."/>
            <person name="Gundlach H."/>
            <person name="Haberer G."/>
            <person name="Hellsten U."/>
            <person name="Mitros T."/>
            <person name="Poliakov A."/>
            <person name="Schmutz J."/>
            <person name="Spannagl M."/>
            <person name="Tang H."/>
            <person name="Wang X."/>
            <person name="Wicker T."/>
            <person name="Bharti A.K."/>
            <person name="Chapman J."/>
            <person name="Feltus F.A."/>
            <person name="Gowik U."/>
            <person name="Grigoriev I.V."/>
            <person name="Lyons E."/>
            <person name="Maher C.A."/>
            <person name="Martis M."/>
            <person name="Narechania A."/>
            <person name="Otillar R.P."/>
            <person name="Penning B.W."/>
            <person name="Salamov A.A."/>
            <person name="Wang Y."/>
            <person name="Zhang L."/>
            <person name="Carpita N.C."/>
            <person name="Freeling M."/>
            <person name="Gingle A.R."/>
            <person name="Hash C.T."/>
            <person name="Keller B."/>
            <person name="Klein P."/>
            <person name="Kresovich S."/>
            <person name="McCann M.C."/>
            <person name="Ming R."/>
            <person name="Peterson D.G."/>
            <person name="Mehboob-ur-Rahman"/>
            <person name="Ware D."/>
            <person name="Westhoff P."/>
            <person name="Mayer K.F."/>
            <person name="Messing J."/>
            <person name="Rokhsar D.S."/>
        </authorList>
    </citation>
    <scope>NUCLEOTIDE SEQUENCE [LARGE SCALE GENOMIC DNA]</scope>
    <source>
        <strain evidence="3">cv. BTx623</strain>
    </source>
</reference>
<dbReference type="PANTHER" id="PTHR33377:SF115">
    <property type="entry name" value="OS05G0533301 PROTEIN"/>
    <property type="match status" value="1"/>
</dbReference>
<dbReference type="GO" id="GO:0043531">
    <property type="term" value="F:ADP binding"/>
    <property type="evidence" value="ECO:0007669"/>
    <property type="project" value="InterPro"/>
</dbReference>
<dbReference type="SUPFAM" id="SSF52540">
    <property type="entry name" value="P-loop containing nucleoside triphosphate hydrolases"/>
    <property type="match status" value="1"/>
</dbReference>
<dbReference type="eggNOG" id="KOG4658">
    <property type="taxonomic scope" value="Eukaryota"/>
</dbReference>